<proteinExistence type="predicted"/>
<evidence type="ECO:0000256" key="2">
    <source>
        <dbReference type="PIRSR" id="PIRSR605754-1"/>
    </source>
</evidence>
<keyword evidence="1 4" id="KW-0378">Hydrolase</keyword>
<comment type="caution">
    <text evidence="4">The sequence shown here is derived from an EMBL/GenBank/DDBJ whole genome shotgun (WGS) entry which is preliminary data.</text>
</comment>
<feature type="transmembrane region" description="Helical" evidence="3">
    <location>
        <begin position="7"/>
        <end position="28"/>
    </location>
</feature>
<sequence>MKIIRRIIFIIALIVFIGSGIYLGKYFYDRHVSSQNMDAVKSLLVTEAEDESADLPARTQDDILVRYSQLYEQNTDMAGWITIEGTNIDYPVMYIQGDNETYLHSNFNKEYDAGGVPFIDGNNILDPRDDNLVIYGHNMNDKSMFQNLMNYKEYSFYEEHPVVQFDTIKELGSYDIAAVILAKASAPGDEGFHYDHSYSFDSEEAFQEYWRNIQALSLYDTGITPEYGDQLITLSTCEYSQEDGRLAVIAVKRDATSK</sequence>
<dbReference type="InterPro" id="IPR009835">
    <property type="entry name" value="SrtB"/>
</dbReference>
<protein>
    <submittedName>
        <fullName evidence="4">Class B sortase</fullName>
        <ecNumber evidence="4">3.4.22.71</ecNumber>
    </submittedName>
</protein>
<dbReference type="Proteomes" id="UP000824164">
    <property type="component" value="Unassembled WGS sequence"/>
</dbReference>
<name>A0A9D1HG71_9FIRM</name>
<dbReference type="GO" id="GO:0016787">
    <property type="term" value="F:hydrolase activity"/>
    <property type="evidence" value="ECO:0007669"/>
    <property type="project" value="UniProtKB-KW"/>
</dbReference>
<keyword evidence="3" id="KW-1133">Transmembrane helix</keyword>
<accession>A0A9D1HG71</accession>
<reference evidence="4" key="2">
    <citation type="journal article" date="2021" name="PeerJ">
        <title>Extensive microbial diversity within the chicken gut microbiome revealed by metagenomics and culture.</title>
        <authorList>
            <person name="Gilroy R."/>
            <person name="Ravi A."/>
            <person name="Getino M."/>
            <person name="Pursley I."/>
            <person name="Horton D.L."/>
            <person name="Alikhan N.F."/>
            <person name="Baker D."/>
            <person name="Gharbi K."/>
            <person name="Hall N."/>
            <person name="Watson M."/>
            <person name="Adriaenssens E.M."/>
            <person name="Foster-Nyarko E."/>
            <person name="Jarju S."/>
            <person name="Secka A."/>
            <person name="Antonio M."/>
            <person name="Oren A."/>
            <person name="Chaudhuri R.R."/>
            <person name="La Ragione R."/>
            <person name="Hildebrand F."/>
            <person name="Pallen M.J."/>
        </authorList>
    </citation>
    <scope>NUCLEOTIDE SEQUENCE</scope>
    <source>
        <strain evidence="4">CHK187-14744</strain>
    </source>
</reference>
<keyword evidence="3" id="KW-0472">Membrane</keyword>
<dbReference type="EC" id="3.4.22.71" evidence="4"/>
<dbReference type="Gene3D" id="2.40.260.10">
    <property type="entry name" value="Sortase"/>
    <property type="match status" value="1"/>
</dbReference>
<dbReference type="AlphaFoldDB" id="A0A9D1HG71"/>
<dbReference type="EMBL" id="DVLT01000038">
    <property type="protein sequence ID" value="HIU02746.1"/>
    <property type="molecule type" value="Genomic_DNA"/>
</dbReference>
<evidence type="ECO:0000256" key="1">
    <source>
        <dbReference type="ARBA" id="ARBA00022801"/>
    </source>
</evidence>
<dbReference type="NCBIfam" id="TIGR03064">
    <property type="entry name" value="sortase_srtB"/>
    <property type="match status" value="1"/>
</dbReference>
<feature type="active site" description="Acyl-thioester intermediate" evidence="2">
    <location>
        <position position="237"/>
    </location>
</feature>
<evidence type="ECO:0000313" key="5">
    <source>
        <dbReference type="Proteomes" id="UP000824164"/>
    </source>
</evidence>
<gene>
    <name evidence="4" type="primary">srtB</name>
    <name evidence="4" type="ORF">IAB63_05785</name>
</gene>
<keyword evidence="3" id="KW-0812">Transmembrane</keyword>
<dbReference type="InterPro" id="IPR005754">
    <property type="entry name" value="Sortase"/>
</dbReference>
<evidence type="ECO:0000313" key="4">
    <source>
        <dbReference type="EMBL" id="HIU02746.1"/>
    </source>
</evidence>
<dbReference type="Pfam" id="PF04203">
    <property type="entry name" value="Sortase"/>
    <property type="match status" value="1"/>
</dbReference>
<dbReference type="InterPro" id="IPR023365">
    <property type="entry name" value="Sortase_dom-sf"/>
</dbReference>
<evidence type="ECO:0000256" key="3">
    <source>
        <dbReference type="SAM" id="Phobius"/>
    </source>
</evidence>
<dbReference type="CDD" id="cd05826">
    <property type="entry name" value="Sortase_B"/>
    <property type="match status" value="1"/>
</dbReference>
<organism evidence="4 5">
    <name type="scientific">Candidatus Onthocola gallistercoris</name>
    <dbReference type="NCBI Taxonomy" id="2840876"/>
    <lineage>
        <taxon>Bacteria</taxon>
        <taxon>Bacillati</taxon>
        <taxon>Bacillota</taxon>
        <taxon>Bacilli</taxon>
        <taxon>Candidatus Onthocola</taxon>
    </lineage>
</organism>
<feature type="active site" description="Proton donor/acceptor" evidence="2">
    <location>
        <position position="137"/>
    </location>
</feature>
<dbReference type="SUPFAM" id="SSF63817">
    <property type="entry name" value="Sortase"/>
    <property type="match status" value="1"/>
</dbReference>
<reference evidence="4" key="1">
    <citation type="submission" date="2020-10" db="EMBL/GenBank/DDBJ databases">
        <authorList>
            <person name="Gilroy R."/>
        </authorList>
    </citation>
    <scope>NUCLEOTIDE SEQUENCE</scope>
    <source>
        <strain evidence="4">CHK187-14744</strain>
    </source>
</reference>